<comment type="caution">
    <text evidence="1">The sequence shown here is derived from an EMBL/GenBank/DDBJ whole genome shotgun (WGS) entry which is preliminary data.</text>
</comment>
<evidence type="ECO:0000313" key="2">
    <source>
        <dbReference type="Proteomes" id="UP000070326"/>
    </source>
</evidence>
<dbReference type="AlphaFoldDB" id="A0A135YZ19"/>
<dbReference type="Proteomes" id="UP000070326">
    <property type="component" value="Unassembled WGS sequence"/>
</dbReference>
<gene>
    <name evidence="1" type="ORF">HMPREF3195_00148</name>
</gene>
<dbReference type="PATRIC" id="fig|1261.5.peg.150"/>
<reference evidence="1 2" key="1">
    <citation type="submission" date="2016-02" db="EMBL/GenBank/DDBJ databases">
        <authorList>
            <person name="Wen L."/>
            <person name="He K."/>
            <person name="Yang H."/>
        </authorList>
    </citation>
    <scope>NUCLEOTIDE SEQUENCE [LARGE SCALE GENOMIC DNA]</scope>
    <source>
        <strain evidence="1 2">MJR8628A</strain>
    </source>
</reference>
<dbReference type="EMBL" id="LSQZ01000004">
    <property type="protein sequence ID" value="KXI14627.1"/>
    <property type="molecule type" value="Genomic_DNA"/>
</dbReference>
<name>A0A135YZ19_9FIRM</name>
<evidence type="ECO:0000313" key="1">
    <source>
        <dbReference type="EMBL" id="KXI14627.1"/>
    </source>
</evidence>
<dbReference type="RefSeq" id="WP_061101567.1">
    <property type="nucleotide sequence ID" value="NZ_KQ961784.1"/>
</dbReference>
<accession>A0A135YZ19</accession>
<organism evidence="1 2">
    <name type="scientific">Peptostreptococcus anaerobius</name>
    <dbReference type="NCBI Taxonomy" id="1261"/>
    <lineage>
        <taxon>Bacteria</taxon>
        <taxon>Bacillati</taxon>
        <taxon>Bacillota</taxon>
        <taxon>Clostridia</taxon>
        <taxon>Peptostreptococcales</taxon>
        <taxon>Peptostreptococcaceae</taxon>
        <taxon>Peptostreptococcus</taxon>
    </lineage>
</organism>
<dbReference type="STRING" id="1261.HMPREF3195_00148"/>
<sequence>MISEELEKYINEKVEGFKKDLLLDVTKKVDDEKVKTVWDLNTIDYEDYFALGEDGEIKHYIFNSDYDKKVRDMGNAFLTEEEAEFEVERRKVETVLRMYSRPFKYGGGNWFIEFSVNDELIEASYAVYTNIGVPCFETEELANHVINEIGEDRLKKYWFGLE</sequence>
<proteinExistence type="predicted"/>
<protein>
    <submittedName>
        <fullName evidence="1">Uncharacterized protein</fullName>
    </submittedName>
</protein>